<dbReference type="Proteomes" id="UP001301769">
    <property type="component" value="Unassembled WGS sequence"/>
</dbReference>
<protein>
    <recommendedName>
        <fullName evidence="4">Transmembrane protein</fullName>
    </recommendedName>
</protein>
<evidence type="ECO:0008006" key="4">
    <source>
        <dbReference type="Google" id="ProtNLM"/>
    </source>
</evidence>
<sequence length="467" mass="51853">MFSQEATTGFKRWIPPPVHTLNYTSDCTAYAQYLYDTTDGGSAWGGLGTTYTVESAWLSASAKTLVDLIWAASPPESQPRYHNDDMWNTTSVEIMRWFLDNIKTITFDASLEDQARTCRSEICEALGFRGTGDVIGTGVLFAAVMECFMVFFYSLATATFIRRKRKMASGSISSSRALLDRSILAFRGSIGDFKRSAAVLALTMVTATCFVITNQKDSAPFEIPLAVLLSISSICAVLVLSILETTWITGPHRRSSLSSAVCAVLLVFTSGVVFAGVAFRRGARTLISLSTFTALFCLDEKQQRMIVKVSELMTVCFGFFPLLPLNLWLTSWAAGRLVTSHLVAGSKREFLVNRPLKLVAAIARLRKQTGVKILGILVAFDMMCFAVAITIALKINLQFADDSYEWTFGQVLAVGTWIPICIEWWYIFLFGMKEGLEGRIPYEYEVNHVQDFPEACHDGTKARRYSC</sequence>
<comment type="caution">
    <text evidence="2">The sequence shown here is derived from an EMBL/GenBank/DDBJ whole genome shotgun (WGS) entry which is preliminary data.</text>
</comment>
<evidence type="ECO:0000256" key="1">
    <source>
        <dbReference type="SAM" id="Phobius"/>
    </source>
</evidence>
<organism evidence="2 3">
    <name type="scientific">Rhypophila decipiens</name>
    <dbReference type="NCBI Taxonomy" id="261697"/>
    <lineage>
        <taxon>Eukaryota</taxon>
        <taxon>Fungi</taxon>
        <taxon>Dikarya</taxon>
        <taxon>Ascomycota</taxon>
        <taxon>Pezizomycotina</taxon>
        <taxon>Sordariomycetes</taxon>
        <taxon>Sordariomycetidae</taxon>
        <taxon>Sordariales</taxon>
        <taxon>Naviculisporaceae</taxon>
        <taxon>Rhypophila</taxon>
    </lineage>
</organism>
<evidence type="ECO:0000313" key="2">
    <source>
        <dbReference type="EMBL" id="KAK4208774.1"/>
    </source>
</evidence>
<proteinExistence type="predicted"/>
<keyword evidence="1" id="KW-1133">Transmembrane helix</keyword>
<dbReference type="EMBL" id="MU858230">
    <property type="protein sequence ID" value="KAK4208774.1"/>
    <property type="molecule type" value="Genomic_DNA"/>
</dbReference>
<feature type="transmembrane region" description="Helical" evidence="1">
    <location>
        <begin position="255"/>
        <end position="276"/>
    </location>
</feature>
<name>A0AAN6XXK5_9PEZI</name>
<accession>A0AAN6XXK5</accession>
<feature type="transmembrane region" description="Helical" evidence="1">
    <location>
        <begin position="373"/>
        <end position="395"/>
    </location>
</feature>
<reference evidence="2" key="2">
    <citation type="submission" date="2023-05" db="EMBL/GenBank/DDBJ databases">
        <authorList>
            <consortium name="Lawrence Berkeley National Laboratory"/>
            <person name="Steindorff A."/>
            <person name="Hensen N."/>
            <person name="Bonometti L."/>
            <person name="Westerberg I."/>
            <person name="Brannstrom I.O."/>
            <person name="Guillou S."/>
            <person name="Cros-Aarteil S."/>
            <person name="Calhoun S."/>
            <person name="Haridas S."/>
            <person name="Kuo A."/>
            <person name="Mondo S."/>
            <person name="Pangilinan J."/>
            <person name="Riley R."/>
            <person name="Labutti K."/>
            <person name="Andreopoulos B."/>
            <person name="Lipzen A."/>
            <person name="Chen C."/>
            <person name="Yanf M."/>
            <person name="Daum C."/>
            <person name="Ng V."/>
            <person name="Clum A."/>
            <person name="Ohm R."/>
            <person name="Martin F."/>
            <person name="Silar P."/>
            <person name="Natvig D."/>
            <person name="Lalanne C."/>
            <person name="Gautier V."/>
            <person name="Ament-Velasquez S.L."/>
            <person name="Kruys A."/>
            <person name="Hutchinson M.I."/>
            <person name="Powell A.J."/>
            <person name="Barry K."/>
            <person name="Miller A.N."/>
            <person name="Grigoriev I.V."/>
            <person name="Debuchy R."/>
            <person name="Gladieux P."/>
            <person name="Thoren M.H."/>
            <person name="Johannesson H."/>
        </authorList>
    </citation>
    <scope>NUCLEOTIDE SEQUENCE</scope>
    <source>
        <strain evidence="2">PSN293</strain>
    </source>
</reference>
<feature type="transmembrane region" description="Helical" evidence="1">
    <location>
        <begin position="225"/>
        <end position="243"/>
    </location>
</feature>
<keyword evidence="1" id="KW-0472">Membrane</keyword>
<evidence type="ECO:0000313" key="3">
    <source>
        <dbReference type="Proteomes" id="UP001301769"/>
    </source>
</evidence>
<gene>
    <name evidence="2" type="ORF">QBC37DRAFT_391772</name>
</gene>
<reference evidence="2" key="1">
    <citation type="journal article" date="2023" name="Mol. Phylogenet. Evol.">
        <title>Genome-scale phylogeny and comparative genomics of the fungal order Sordariales.</title>
        <authorList>
            <person name="Hensen N."/>
            <person name="Bonometti L."/>
            <person name="Westerberg I."/>
            <person name="Brannstrom I.O."/>
            <person name="Guillou S."/>
            <person name="Cros-Aarteil S."/>
            <person name="Calhoun S."/>
            <person name="Haridas S."/>
            <person name="Kuo A."/>
            <person name="Mondo S."/>
            <person name="Pangilinan J."/>
            <person name="Riley R."/>
            <person name="LaButti K."/>
            <person name="Andreopoulos B."/>
            <person name="Lipzen A."/>
            <person name="Chen C."/>
            <person name="Yan M."/>
            <person name="Daum C."/>
            <person name="Ng V."/>
            <person name="Clum A."/>
            <person name="Steindorff A."/>
            <person name="Ohm R.A."/>
            <person name="Martin F."/>
            <person name="Silar P."/>
            <person name="Natvig D.O."/>
            <person name="Lalanne C."/>
            <person name="Gautier V."/>
            <person name="Ament-Velasquez S.L."/>
            <person name="Kruys A."/>
            <person name="Hutchinson M.I."/>
            <person name="Powell A.J."/>
            <person name="Barry K."/>
            <person name="Miller A.N."/>
            <person name="Grigoriev I.V."/>
            <person name="Debuchy R."/>
            <person name="Gladieux P."/>
            <person name="Hiltunen Thoren M."/>
            <person name="Johannesson H."/>
        </authorList>
    </citation>
    <scope>NUCLEOTIDE SEQUENCE</scope>
    <source>
        <strain evidence="2">PSN293</strain>
    </source>
</reference>
<feature type="transmembrane region" description="Helical" evidence="1">
    <location>
        <begin position="139"/>
        <end position="161"/>
    </location>
</feature>
<keyword evidence="3" id="KW-1185">Reference proteome</keyword>
<keyword evidence="1" id="KW-0812">Transmembrane</keyword>
<dbReference type="AlphaFoldDB" id="A0AAN6XXK5"/>
<feature type="transmembrane region" description="Helical" evidence="1">
    <location>
        <begin position="407"/>
        <end position="429"/>
    </location>
</feature>